<dbReference type="EMBL" id="VDEQ01000054">
    <property type="protein sequence ID" value="MQS35120.1"/>
    <property type="molecule type" value="Genomic_DNA"/>
</dbReference>
<dbReference type="Proteomes" id="UP000460558">
    <property type="component" value="Unassembled WGS sequence"/>
</dbReference>
<organism evidence="1 2">
    <name type="scientific">Streptomyces katsurahamanus</name>
    <dbReference type="NCBI Taxonomy" id="2577098"/>
    <lineage>
        <taxon>Bacteria</taxon>
        <taxon>Bacillati</taxon>
        <taxon>Actinomycetota</taxon>
        <taxon>Actinomycetes</taxon>
        <taxon>Kitasatosporales</taxon>
        <taxon>Streptomycetaceae</taxon>
        <taxon>Streptomyces</taxon>
    </lineage>
</organism>
<name>A0ABW9NP86_9ACTN</name>
<evidence type="ECO:0000313" key="2">
    <source>
        <dbReference type="Proteomes" id="UP000460558"/>
    </source>
</evidence>
<dbReference type="RefSeq" id="WP_153481438.1">
    <property type="nucleotide sequence ID" value="NZ_VDEQ01000054.1"/>
</dbReference>
<reference evidence="1 2" key="1">
    <citation type="submission" date="2019-06" db="EMBL/GenBank/DDBJ databases">
        <title>Comparative genomics and metabolomics analyses of clavulanic acid producing Streptomyces species provides insight into specialized metabolism and evolution of beta-lactam biosynthetic gene clusters.</title>
        <authorList>
            <person name="Moore M.A."/>
            <person name="Cruz-Morales P."/>
            <person name="Barona Gomez F."/>
            <person name="Kapil T."/>
        </authorList>
    </citation>
    <scope>NUCLEOTIDE SEQUENCE [LARGE SCALE GENOMIC DNA]</scope>
    <source>
        <strain evidence="1 2">T-272</strain>
    </source>
</reference>
<evidence type="ECO:0000313" key="1">
    <source>
        <dbReference type="EMBL" id="MQS35120.1"/>
    </source>
</evidence>
<comment type="caution">
    <text evidence="1">The sequence shown here is derived from an EMBL/GenBank/DDBJ whole genome shotgun (WGS) entry which is preliminary data.</text>
</comment>
<keyword evidence="2" id="KW-1185">Reference proteome</keyword>
<proteinExistence type="predicted"/>
<protein>
    <submittedName>
        <fullName evidence="1">Uncharacterized protein</fullName>
    </submittedName>
</protein>
<accession>A0ABW9NP86</accession>
<gene>
    <name evidence="1" type="ORF">FFZ77_05625</name>
</gene>
<sequence length="65" mass="7035">MAGAGTAERSHHTVWLPGSVYLKGEHLHGHHDPHRGQERDAARAAVIAEIARTDSPAGRPEGHDR</sequence>